<dbReference type="Proteomes" id="UP001499910">
    <property type="component" value="Unassembled WGS sequence"/>
</dbReference>
<evidence type="ECO:0008006" key="4">
    <source>
        <dbReference type="Google" id="ProtNLM"/>
    </source>
</evidence>
<dbReference type="Pfam" id="PF14559">
    <property type="entry name" value="TPR_19"/>
    <property type="match status" value="1"/>
</dbReference>
<comment type="caution">
    <text evidence="2">The sequence shown here is derived from an EMBL/GenBank/DDBJ whole genome shotgun (WGS) entry which is preliminary data.</text>
</comment>
<dbReference type="Gene3D" id="1.25.40.10">
    <property type="entry name" value="Tetratricopeptide repeat domain"/>
    <property type="match status" value="1"/>
</dbReference>
<dbReference type="InterPro" id="IPR019734">
    <property type="entry name" value="TPR_rpt"/>
</dbReference>
<sequence length="410" mass="43107">MRLHAPHRALYSVLLCTVFAVIAAISIPQPLRAQTSFETAIDQALESLGETFEPGEVEAFAAFLASDAPDAMTGDTIGHLLFMRRHFDRAAWFFGTDARAAPDAASLSNFAATLAVTADDLGDGAPAEWMRAAELAAKAAAALAPDDAAVQNNLGTVARLAGDPETAAAAARLATELDPNMPLFWSNLARALTALGDFEGAAQALDRARQLEPNGPAHLLTARALPQVAPSYSDILQNSCDVNFRCQEICPRSIIGGINSVTCEIEQMSATMACREGQPYPTSFDCSEDLPEYGILIPGLNSGFSILFPGVTVHVLVQGDGSVDVRVEGGVNIGPLNLYLRGDGHYSPPGGVAVDNVGGGASINLLPASEANRLVSERANMPPFALELEGIIGQSVDLDGELYGMPVIMF</sequence>
<protein>
    <recommendedName>
        <fullName evidence="4">Tetratricopeptide repeat protein</fullName>
    </recommendedName>
</protein>
<name>A0ABP9L081_9RHOB</name>
<dbReference type="SUPFAM" id="SSF48452">
    <property type="entry name" value="TPR-like"/>
    <property type="match status" value="1"/>
</dbReference>
<gene>
    <name evidence="2" type="ORF">GCM10023209_09780</name>
</gene>
<keyword evidence="3" id="KW-1185">Reference proteome</keyword>
<evidence type="ECO:0000313" key="2">
    <source>
        <dbReference type="EMBL" id="GAA5068779.1"/>
    </source>
</evidence>
<reference evidence="3" key="1">
    <citation type="journal article" date="2019" name="Int. J. Syst. Evol. Microbiol.">
        <title>The Global Catalogue of Microorganisms (GCM) 10K type strain sequencing project: providing services to taxonomists for standard genome sequencing and annotation.</title>
        <authorList>
            <consortium name="The Broad Institute Genomics Platform"/>
            <consortium name="The Broad Institute Genome Sequencing Center for Infectious Disease"/>
            <person name="Wu L."/>
            <person name="Ma J."/>
        </authorList>
    </citation>
    <scope>NUCLEOTIDE SEQUENCE [LARGE SCALE GENOMIC DNA]</scope>
    <source>
        <strain evidence="3">JCM 18015</strain>
    </source>
</reference>
<evidence type="ECO:0000313" key="3">
    <source>
        <dbReference type="Proteomes" id="UP001499910"/>
    </source>
</evidence>
<feature type="repeat" description="TPR" evidence="1">
    <location>
        <begin position="182"/>
        <end position="215"/>
    </location>
</feature>
<dbReference type="PROSITE" id="PS50005">
    <property type="entry name" value="TPR"/>
    <property type="match status" value="1"/>
</dbReference>
<organism evidence="2 3">
    <name type="scientific">[Roseibacterium] beibuensis</name>
    <dbReference type="NCBI Taxonomy" id="1193142"/>
    <lineage>
        <taxon>Bacteria</taxon>
        <taxon>Pseudomonadati</taxon>
        <taxon>Pseudomonadota</taxon>
        <taxon>Alphaproteobacteria</taxon>
        <taxon>Rhodobacterales</taxon>
        <taxon>Roseobacteraceae</taxon>
        <taxon>Roseicyclus</taxon>
    </lineage>
</organism>
<accession>A0ABP9L081</accession>
<dbReference type="EMBL" id="BAABHW010000001">
    <property type="protein sequence ID" value="GAA5068779.1"/>
    <property type="molecule type" value="Genomic_DNA"/>
</dbReference>
<keyword evidence="1" id="KW-0802">TPR repeat</keyword>
<dbReference type="SMART" id="SM00028">
    <property type="entry name" value="TPR"/>
    <property type="match status" value="2"/>
</dbReference>
<dbReference type="InterPro" id="IPR011990">
    <property type="entry name" value="TPR-like_helical_dom_sf"/>
</dbReference>
<proteinExistence type="predicted"/>
<dbReference type="RefSeq" id="WP_259546354.1">
    <property type="nucleotide sequence ID" value="NZ_BAABHW010000001.1"/>
</dbReference>
<evidence type="ECO:0000256" key="1">
    <source>
        <dbReference type="PROSITE-ProRule" id="PRU00339"/>
    </source>
</evidence>